<organism evidence="1 2">
    <name type="scientific">Runella defluvii</name>
    <dbReference type="NCBI Taxonomy" id="370973"/>
    <lineage>
        <taxon>Bacteria</taxon>
        <taxon>Pseudomonadati</taxon>
        <taxon>Bacteroidota</taxon>
        <taxon>Cytophagia</taxon>
        <taxon>Cytophagales</taxon>
        <taxon>Spirosomataceae</taxon>
        <taxon>Runella</taxon>
    </lineage>
</organism>
<dbReference type="EMBL" id="JACIBY010000001">
    <property type="protein sequence ID" value="MBB3836636.1"/>
    <property type="molecule type" value="Genomic_DNA"/>
</dbReference>
<accession>A0A7W5ZIZ9</accession>
<dbReference type="Proteomes" id="UP000541352">
    <property type="component" value="Unassembled WGS sequence"/>
</dbReference>
<gene>
    <name evidence="1" type="ORF">FHS57_000618</name>
</gene>
<proteinExistence type="predicted"/>
<sequence>MKNLFQPIVSNQPEPGHHARSVLTIEEFIRLLKEEEDYWAPEQNNTKQMITRLRKIFYDQWGWNSELIRGAAAIESRFETALHDSPVNHGKEVVRYKKLVYMPVYRVVTYTDHDKIFGDTRAGKVPFIYEADHQDVMLPEGHFCDVAHTLAGLDAINYKQVVSPLPSFLSFLTPFVPHVDSNVDVVTWLGDIASSSADFLFDYLKNNGKSVNGNDAQEVINVDASASDMLGDMDAYVIAHHYEIGSSNGMRCTELLTDYYLGDNGYRARRFSTFCSVMGLEKWNGREFANEKQWLAYYRKQLRDSTSFVTYSVNEKTLSGVLLPLKIWFHWYDDALKLDLLLTIFLNALKHNLTLEK</sequence>
<comment type="caution">
    <text evidence="1">The sequence shown here is derived from an EMBL/GenBank/DDBJ whole genome shotgun (WGS) entry which is preliminary data.</text>
</comment>
<name>A0A7W5ZIZ9_9BACT</name>
<dbReference type="RefSeq" id="WP_183971384.1">
    <property type="nucleotide sequence ID" value="NZ_JACIBY010000001.1"/>
</dbReference>
<protein>
    <submittedName>
        <fullName evidence="1">Uncharacterized protein</fullName>
    </submittedName>
</protein>
<dbReference type="AlphaFoldDB" id="A0A7W5ZIZ9"/>
<evidence type="ECO:0000313" key="2">
    <source>
        <dbReference type="Proteomes" id="UP000541352"/>
    </source>
</evidence>
<reference evidence="1 2" key="1">
    <citation type="submission" date="2020-08" db="EMBL/GenBank/DDBJ databases">
        <title>Genomic Encyclopedia of Type Strains, Phase IV (KMG-IV): sequencing the most valuable type-strain genomes for metagenomic binning, comparative biology and taxonomic classification.</title>
        <authorList>
            <person name="Goeker M."/>
        </authorList>
    </citation>
    <scope>NUCLEOTIDE SEQUENCE [LARGE SCALE GENOMIC DNA]</scope>
    <source>
        <strain evidence="1 2">DSM 17976</strain>
    </source>
</reference>
<evidence type="ECO:0000313" key="1">
    <source>
        <dbReference type="EMBL" id="MBB3836636.1"/>
    </source>
</evidence>
<keyword evidence="2" id="KW-1185">Reference proteome</keyword>